<evidence type="ECO:0000259" key="1">
    <source>
        <dbReference type="Pfam" id="PF01553"/>
    </source>
</evidence>
<dbReference type="RefSeq" id="WP_308453803.1">
    <property type="nucleotide sequence ID" value="NZ_JAJEQR010000026.1"/>
</dbReference>
<dbReference type="SUPFAM" id="SSF69593">
    <property type="entry name" value="Glycerol-3-phosphate (1)-acyltransferase"/>
    <property type="match status" value="1"/>
</dbReference>
<dbReference type="AlphaFoldDB" id="A0AAE3EAS8"/>
<dbReference type="GO" id="GO:0016746">
    <property type="term" value="F:acyltransferase activity"/>
    <property type="evidence" value="ECO:0007669"/>
    <property type="project" value="UniProtKB-KW"/>
</dbReference>
<dbReference type="InterPro" id="IPR002123">
    <property type="entry name" value="Plipid/glycerol_acylTrfase"/>
</dbReference>
<comment type="caution">
    <text evidence="2">The sequence shown here is derived from an EMBL/GenBank/DDBJ whole genome shotgun (WGS) entry which is preliminary data.</text>
</comment>
<proteinExistence type="predicted"/>
<dbReference type="Pfam" id="PF01553">
    <property type="entry name" value="Acyltransferase"/>
    <property type="match status" value="1"/>
</dbReference>
<keyword evidence="2" id="KW-0012">Acyltransferase</keyword>
<feature type="domain" description="Phospholipid/glycerol acyltransferase" evidence="1">
    <location>
        <begin position="52"/>
        <end position="171"/>
    </location>
</feature>
<sequence>MKIKVTEATYEEAMREAVKEYRNPPNSSLLLRTLVRLYSIPELRSVGFTYTKEGMERLGRKEPCLILMNHSSFIDLEIASRILYPKPFHIVCTSDGFVGKEDIMRRLGCIPTKKFVAEMRLLRDMRYALETCRSSVLMYPEASYSFDGTATPLPESLGKCLKLLKVPVVTILTEGAFARDPLYNNLQKRKVKVSAKVKYLLSPEDIAERSVEELNEILKKEFTFDNFRWQQENHVRISEQFRADFLNRVLYKCPHCLTEGQMEGKGTALTCRVCGSTYSLTGYGSLEQVDPANGNSGIFTHVPDWYRWERECVREELQNGTYHLEVPVDICMLTNLKTLYRVGEGVLTHTEDGFHLTGCGGALDYRQKPLASYSLYSDYYWYELGDMICIGNPDVLYYCFPKNSGDIVAKTRLAAEELYKIKKEEKKSKISL</sequence>
<accession>A0AAE3EAS8</accession>
<keyword evidence="2" id="KW-0808">Transferase</keyword>
<reference evidence="2" key="1">
    <citation type="submission" date="2021-10" db="EMBL/GenBank/DDBJ databases">
        <title>Anaerobic single-cell dispensing facilitates the cultivation of human gut bacteria.</title>
        <authorList>
            <person name="Afrizal A."/>
        </authorList>
    </citation>
    <scope>NUCLEOTIDE SEQUENCE</scope>
    <source>
        <strain evidence="2">CLA-AA-H215</strain>
    </source>
</reference>
<organism evidence="2 3">
    <name type="scientific">Hominifimenecus microfluidus</name>
    <dbReference type="NCBI Taxonomy" id="2885348"/>
    <lineage>
        <taxon>Bacteria</taxon>
        <taxon>Bacillati</taxon>
        <taxon>Bacillota</taxon>
        <taxon>Clostridia</taxon>
        <taxon>Lachnospirales</taxon>
        <taxon>Lachnospiraceae</taxon>
        <taxon>Hominifimenecus</taxon>
    </lineage>
</organism>
<dbReference type="Proteomes" id="UP001198182">
    <property type="component" value="Unassembled WGS sequence"/>
</dbReference>
<dbReference type="CDD" id="cd07989">
    <property type="entry name" value="LPLAT_AGPAT-like"/>
    <property type="match status" value="1"/>
</dbReference>
<gene>
    <name evidence="2" type="ORF">LKD81_09795</name>
</gene>
<name>A0AAE3EAS8_9FIRM</name>
<evidence type="ECO:0000313" key="2">
    <source>
        <dbReference type="EMBL" id="MCC2231283.1"/>
    </source>
</evidence>
<dbReference type="EMBL" id="JAJEQR010000026">
    <property type="protein sequence ID" value="MCC2231283.1"/>
    <property type="molecule type" value="Genomic_DNA"/>
</dbReference>
<evidence type="ECO:0000313" key="3">
    <source>
        <dbReference type="Proteomes" id="UP001198182"/>
    </source>
</evidence>
<keyword evidence="3" id="KW-1185">Reference proteome</keyword>
<protein>
    <submittedName>
        <fullName evidence="2">1-acyl-sn-glycerol-3-phosphate acyltransferase</fullName>
    </submittedName>
</protein>